<evidence type="ECO:0000256" key="1">
    <source>
        <dbReference type="SAM" id="MobiDB-lite"/>
    </source>
</evidence>
<evidence type="ECO:0000313" key="3">
    <source>
        <dbReference type="Proteomes" id="UP000729733"/>
    </source>
</evidence>
<comment type="caution">
    <text evidence="2">The sequence shown here is derived from an EMBL/GenBank/DDBJ whole genome shotgun (WGS) entry which is preliminary data.</text>
</comment>
<name>A0A964BU97_9CYAN</name>
<sequence>MTSNHASAKLQPESHTFRQFKAIFSHPHRFIESNNPYVNPKTGELRRTRGGKLKPDWRTETKYGIRPRVLLERFNDAVDLIGLSFSSTTKYFCGDIDITSSIHPAHNESGFKKWLNALEDIGLVRPVIIQSSFSGGLHVYFFFEEAIGTFNLACAVEGITKDYKIKIKSGELELFPNTKSYGKYYKGLKLPLQPMTGSYVVDSDYQPLTNDIDTFLNMAAMTAKSQDLVALKAACKKYGYTVRLERCSRGKGSIKRFEADLMKSIQRDFTGAGQTNDLLLDIGCYGVVFRRLDEEREIEALTDYIEETITNLDGYEEHCNHKHEIRRRCRDVAKSSQSQYWAVGKRRKRQGVFKDNFDKFLSGVENGNQAKAARAIQRLETTLAYIEKAGMAIPNTATEFIKLIIKTSQQLFELGIGKATLYKKANTPIWKTAFAELLAAQAATTTPAEAAIAPVVNQEIDEPVEQVEDVPETPAKNAETPVKSKEFRPLLKKTKTESLKPLQNKDSSDLVLYGGFGEGVASDSKNLKKASSLSVTPSPDLSLEPLELDSESHESQQQRSQNFKPILKPQKSDPTISTVNLSTASIARPRLKSEHQENLSIARQQREQTYLSQMEQLHHEINALEAQRLTPEYQSIAKAYFVAIRRILGIGENTPARGTPSPPT</sequence>
<protein>
    <submittedName>
        <fullName evidence="2">Uncharacterized protein</fullName>
    </submittedName>
</protein>
<gene>
    <name evidence="2" type="ORF">I4641_19970</name>
</gene>
<dbReference type="AlphaFoldDB" id="A0A964BU97"/>
<evidence type="ECO:0000313" key="2">
    <source>
        <dbReference type="EMBL" id="MCC0179244.1"/>
    </source>
</evidence>
<accession>A0A964BU97</accession>
<dbReference type="RefSeq" id="WP_229642345.1">
    <property type="nucleotide sequence ID" value="NZ_JADWDC010000074.1"/>
</dbReference>
<feature type="region of interest" description="Disordered" evidence="1">
    <location>
        <begin position="523"/>
        <end position="577"/>
    </location>
</feature>
<organism evidence="2 3">
    <name type="scientific">Waterburya agarophytonicola KI4</name>
    <dbReference type="NCBI Taxonomy" id="2874699"/>
    <lineage>
        <taxon>Bacteria</taxon>
        <taxon>Bacillati</taxon>
        <taxon>Cyanobacteriota</taxon>
        <taxon>Cyanophyceae</taxon>
        <taxon>Pleurocapsales</taxon>
        <taxon>Hyellaceae</taxon>
        <taxon>Waterburya</taxon>
        <taxon>Waterburya agarophytonicola</taxon>
    </lineage>
</organism>
<keyword evidence="3" id="KW-1185">Reference proteome</keyword>
<proteinExistence type="predicted"/>
<feature type="region of interest" description="Disordered" evidence="1">
    <location>
        <begin position="464"/>
        <end position="489"/>
    </location>
</feature>
<dbReference type="Proteomes" id="UP000729733">
    <property type="component" value="Unassembled WGS sequence"/>
</dbReference>
<dbReference type="EMBL" id="JADWDC010000074">
    <property type="protein sequence ID" value="MCC0179244.1"/>
    <property type="molecule type" value="Genomic_DNA"/>
</dbReference>
<reference evidence="2" key="1">
    <citation type="journal article" date="2021" name="Antonie Van Leeuwenhoek">
        <title>Draft genome and description of Waterburya agarophytonicola gen. nov. sp. nov. (Pleurocapsales, Cyanobacteria): a seaweed symbiont.</title>
        <authorList>
            <person name="Bonthond G."/>
            <person name="Shalygin S."/>
            <person name="Bayer T."/>
            <person name="Weinberger F."/>
        </authorList>
    </citation>
    <scope>NUCLEOTIDE SEQUENCE</scope>
    <source>
        <strain evidence="2">KI4</strain>
    </source>
</reference>